<dbReference type="AlphaFoldDB" id="A0A2X1XTR3"/>
<dbReference type="Pfam" id="PF00226">
    <property type="entry name" value="DnaJ"/>
    <property type="match status" value="1"/>
</dbReference>
<dbReference type="STRING" id="54005.HMPREF3229_01540"/>
<dbReference type="InterPro" id="IPR050817">
    <property type="entry name" value="DjlA_DnaK_co-chaperone"/>
</dbReference>
<dbReference type="Proteomes" id="UP000250070">
    <property type="component" value="Unassembled WGS sequence"/>
</dbReference>
<feature type="domain" description="J" evidence="3">
    <location>
        <begin position="218"/>
        <end position="281"/>
    </location>
</feature>
<dbReference type="PANTHER" id="PTHR24074">
    <property type="entry name" value="CO-CHAPERONE PROTEIN DJLA"/>
    <property type="match status" value="1"/>
</dbReference>
<dbReference type="RefSeq" id="WP_112889732.1">
    <property type="nucleotide sequence ID" value="NZ_CP068103.1"/>
</dbReference>
<dbReference type="Gene3D" id="1.10.287.110">
    <property type="entry name" value="DnaJ domain"/>
    <property type="match status" value="1"/>
</dbReference>
<evidence type="ECO:0000256" key="1">
    <source>
        <dbReference type="ARBA" id="ARBA00022705"/>
    </source>
</evidence>
<dbReference type="PROSITE" id="PS50076">
    <property type="entry name" value="DNAJ_2"/>
    <property type="match status" value="1"/>
</dbReference>
<keyword evidence="2" id="KW-0812">Transmembrane</keyword>
<keyword evidence="1" id="KW-0235">DNA replication</keyword>
<feature type="transmembrane region" description="Helical" evidence="2">
    <location>
        <begin position="12"/>
        <end position="33"/>
    </location>
</feature>
<proteinExistence type="predicted"/>
<evidence type="ECO:0000259" key="3">
    <source>
        <dbReference type="PROSITE" id="PS50076"/>
    </source>
</evidence>
<dbReference type="SMART" id="SM00271">
    <property type="entry name" value="DnaJ"/>
    <property type="match status" value="1"/>
</dbReference>
<evidence type="ECO:0000313" key="5">
    <source>
        <dbReference type="Proteomes" id="UP000250070"/>
    </source>
</evidence>
<feature type="transmembrane region" description="Helical" evidence="2">
    <location>
        <begin position="70"/>
        <end position="87"/>
    </location>
</feature>
<dbReference type="SUPFAM" id="SSF46565">
    <property type="entry name" value="Chaperone J-domain"/>
    <property type="match status" value="1"/>
</dbReference>
<dbReference type="InterPro" id="IPR036869">
    <property type="entry name" value="J_dom_sf"/>
</dbReference>
<keyword evidence="2" id="KW-1133">Transmembrane helix</keyword>
<name>A0A2X1XTR3_9FIRM</name>
<dbReference type="InterPro" id="IPR001623">
    <property type="entry name" value="DnaJ_domain"/>
</dbReference>
<dbReference type="CDD" id="cd06257">
    <property type="entry name" value="DnaJ"/>
    <property type="match status" value="1"/>
</dbReference>
<protein>
    <submittedName>
        <fullName evidence="4">Chaperone protein DnaJ</fullName>
    </submittedName>
</protein>
<keyword evidence="2" id="KW-0472">Membrane</keyword>
<accession>A0A2X1XTR3</accession>
<dbReference type="GO" id="GO:0006260">
    <property type="term" value="P:DNA replication"/>
    <property type="evidence" value="ECO:0007669"/>
    <property type="project" value="UniProtKB-KW"/>
</dbReference>
<sequence length="284" mass="33170">MNKFLGYFYKGLGKFFDLILTLLLVIVNIAVDLFSAVRRFFLYIISMGGCLIIFLLLNPFAWRGLAKNDWLSTLIILAIFVPLLGNVSESFLKYAHYVVTEFFYDRADHYLLGKENEFENISGYGRAYWEKKERERIKAEEERRRQREEEYRQRFKDFGGFTWTTFDDFSQFEEFFRQSGYGGFYENQGGSYGNNYGGSYGGSSSSTGGYGFKDQYENACDTLGVDYNADKYEIKLAYRKMAKKYHPDLNKEEGAKEKFQKINAAYEFLNDTNVEMYKKMTGAN</sequence>
<organism evidence="4 5">
    <name type="scientific">Peptoniphilus harei</name>
    <dbReference type="NCBI Taxonomy" id="54005"/>
    <lineage>
        <taxon>Bacteria</taxon>
        <taxon>Bacillati</taxon>
        <taxon>Bacillota</taxon>
        <taxon>Tissierellia</taxon>
        <taxon>Tissierellales</taxon>
        <taxon>Peptoniphilaceae</taxon>
        <taxon>Peptoniphilus</taxon>
    </lineage>
</organism>
<gene>
    <name evidence="4" type="primary">dnaJ_1</name>
    <name evidence="4" type="ORF">NCTC13076_00985</name>
</gene>
<dbReference type="EMBL" id="UATM01000032">
    <property type="protein sequence ID" value="SPY47088.1"/>
    <property type="molecule type" value="Genomic_DNA"/>
</dbReference>
<dbReference type="GeneID" id="83862485"/>
<feature type="transmembrane region" description="Helical" evidence="2">
    <location>
        <begin position="40"/>
        <end position="58"/>
    </location>
</feature>
<dbReference type="PRINTS" id="PR00625">
    <property type="entry name" value="JDOMAIN"/>
</dbReference>
<evidence type="ECO:0000256" key="2">
    <source>
        <dbReference type="SAM" id="Phobius"/>
    </source>
</evidence>
<reference evidence="4 5" key="1">
    <citation type="submission" date="2018-06" db="EMBL/GenBank/DDBJ databases">
        <authorList>
            <consortium name="Pathogen Informatics"/>
            <person name="Doyle S."/>
        </authorList>
    </citation>
    <scope>NUCLEOTIDE SEQUENCE [LARGE SCALE GENOMIC DNA]</scope>
    <source>
        <strain evidence="4 5">NCTC13076</strain>
    </source>
</reference>
<evidence type="ECO:0000313" key="4">
    <source>
        <dbReference type="EMBL" id="SPY47088.1"/>
    </source>
</evidence>
<dbReference type="OrthoDB" id="9779889at2"/>